<reference evidence="5 6" key="1">
    <citation type="journal article" date="2018" name="Nat. Genet.">
        <title>The Rosa genome provides new insights in the design of modern roses.</title>
        <authorList>
            <person name="Bendahmane M."/>
        </authorList>
    </citation>
    <scope>NUCLEOTIDE SEQUENCE [LARGE SCALE GENOMIC DNA]</scope>
    <source>
        <strain evidence="6">cv. Old Blush</strain>
    </source>
</reference>
<name>A0A2P6SGP4_ROSCH</name>
<evidence type="ECO:0000256" key="2">
    <source>
        <dbReference type="ARBA" id="ARBA00022837"/>
    </source>
</evidence>
<dbReference type="PANTHER" id="PTHR46502">
    <property type="entry name" value="C2 DOMAIN-CONTAINING"/>
    <property type="match status" value="1"/>
</dbReference>
<keyword evidence="2" id="KW-0106">Calcium</keyword>
<comment type="caution">
    <text evidence="5">The sequence shown here is derived from an EMBL/GenBank/DDBJ whole genome shotgun (WGS) entry which is preliminary data.</text>
</comment>
<sequence length="240" mass="27079">MPYGTLEVLLVGAKDLEDDDFFGKMDPYVILTLRTQEKKSTVVEGQGSEPEWNETFQFTVSSDDVTELNLKIMDKDTFSADDFVGEATIPLESVFMKGNIAPSKYNVVNAEKEYHGEITVGLVFSPERTSHRAVDCDEYGGSHGGSRRRHGDSREERYGDDYQGSYGDDSRRNHGDSRERYGHDDSRRGGHGDSRERYDDDDCGGGYGDSRGRSGGRRESSRYEKEEESYGGYKESSYRD</sequence>
<dbReference type="SMART" id="SM00239">
    <property type="entry name" value="C2"/>
    <property type="match status" value="1"/>
</dbReference>
<dbReference type="InterPro" id="IPR035892">
    <property type="entry name" value="C2_domain_sf"/>
</dbReference>
<organism evidence="5 6">
    <name type="scientific">Rosa chinensis</name>
    <name type="common">China rose</name>
    <dbReference type="NCBI Taxonomy" id="74649"/>
    <lineage>
        <taxon>Eukaryota</taxon>
        <taxon>Viridiplantae</taxon>
        <taxon>Streptophyta</taxon>
        <taxon>Embryophyta</taxon>
        <taxon>Tracheophyta</taxon>
        <taxon>Spermatophyta</taxon>
        <taxon>Magnoliopsida</taxon>
        <taxon>eudicotyledons</taxon>
        <taxon>Gunneridae</taxon>
        <taxon>Pentapetalae</taxon>
        <taxon>rosids</taxon>
        <taxon>fabids</taxon>
        <taxon>Rosales</taxon>
        <taxon>Rosaceae</taxon>
        <taxon>Rosoideae</taxon>
        <taxon>Rosoideae incertae sedis</taxon>
        <taxon>Rosa</taxon>
    </lineage>
</organism>
<protein>
    <submittedName>
        <fullName evidence="5">Putative C2 domain-containing protein</fullName>
    </submittedName>
</protein>
<evidence type="ECO:0000313" key="5">
    <source>
        <dbReference type="EMBL" id="PRQ57865.1"/>
    </source>
</evidence>
<proteinExistence type="predicted"/>
<dbReference type="GO" id="GO:0046872">
    <property type="term" value="F:metal ion binding"/>
    <property type="evidence" value="ECO:0007669"/>
    <property type="project" value="UniProtKB-KW"/>
</dbReference>
<dbReference type="InterPro" id="IPR000008">
    <property type="entry name" value="C2_dom"/>
</dbReference>
<feature type="region of interest" description="Disordered" evidence="3">
    <location>
        <begin position="134"/>
        <end position="240"/>
    </location>
</feature>
<feature type="compositionally biased region" description="Basic and acidic residues" evidence="3">
    <location>
        <begin position="210"/>
        <end position="225"/>
    </location>
</feature>
<keyword evidence="1" id="KW-0479">Metal-binding</keyword>
<dbReference type="AlphaFoldDB" id="A0A2P6SGP4"/>
<dbReference type="Gramene" id="PRQ57865">
    <property type="protein sequence ID" value="PRQ57865"/>
    <property type="gene ID" value="RchiOBHm_Chr1g0353001"/>
</dbReference>
<dbReference type="PROSITE" id="PS50004">
    <property type="entry name" value="C2"/>
    <property type="match status" value="1"/>
</dbReference>
<keyword evidence="6" id="KW-1185">Reference proteome</keyword>
<feature type="domain" description="C2" evidence="4">
    <location>
        <begin position="1"/>
        <end position="104"/>
    </location>
</feature>
<evidence type="ECO:0000259" key="4">
    <source>
        <dbReference type="PROSITE" id="PS50004"/>
    </source>
</evidence>
<accession>A0A2P6SGP4</accession>
<feature type="compositionally biased region" description="Low complexity" evidence="3">
    <location>
        <begin position="230"/>
        <end position="240"/>
    </location>
</feature>
<gene>
    <name evidence="5" type="ORF">RchiOBHm_Chr1g0353001</name>
</gene>
<evidence type="ECO:0000313" key="6">
    <source>
        <dbReference type="Proteomes" id="UP000238479"/>
    </source>
</evidence>
<evidence type="ECO:0000256" key="3">
    <source>
        <dbReference type="SAM" id="MobiDB-lite"/>
    </source>
</evidence>
<dbReference type="OrthoDB" id="419768at2759"/>
<dbReference type="Pfam" id="PF00168">
    <property type="entry name" value="C2"/>
    <property type="match status" value="1"/>
</dbReference>
<dbReference type="PANTHER" id="PTHR46502:SF2">
    <property type="entry name" value="16 KDA PHLOEM PROTEIN 2"/>
    <property type="match status" value="1"/>
</dbReference>
<dbReference type="SUPFAM" id="SSF49562">
    <property type="entry name" value="C2 domain (Calcium/lipid-binding domain, CaLB)"/>
    <property type="match status" value="1"/>
</dbReference>
<evidence type="ECO:0000256" key="1">
    <source>
        <dbReference type="ARBA" id="ARBA00022723"/>
    </source>
</evidence>
<dbReference type="Gene3D" id="2.60.40.150">
    <property type="entry name" value="C2 domain"/>
    <property type="match status" value="1"/>
</dbReference>
<dbReference type="EMBL" id="PDCK01000039">
    <property type="protein sequence ID" value="PRQ57865.1"/>
    <property type="molecule type" value="Genomic_DNA"/>
</dbReference>
<dbReference type="Proteomes" id="UP000238479">
    <property type="component" value="Chromosome 1"/>
</dbReference>
<feature type="compositionally biased region" description="Basic and acidic residues" evidence="3">
    <location>
        <begin position="168"/>
        <end position="198"/>
    </location>
</feature>